<evidence type="ECO:0000259" key="1">
    <source>
        <dbReference type="PROSITE" id="PS51707"/>
    </source>
</evidence>
<dbReference type="PIRSF" id="PIRSF012526">
    <property type="entry name" value="CYTH_UCP012526"/>
    <property type="match status" value="1"/>
</dbReference>
<accession>A0ABN0REZ0</accession>
<gene>
    <name evidence="2" type="ORF">MFLO_08867</name>
</gene>
<dbReference type="InterPro" id="IPR023577">
    <property type="entry name" value="CYTH_domain"/>
</dbReference>
<dbReference type="PROSITE" id="PS51707">
    <property type="entry name" value="CYTH"/>
    <property type="match status" value="1"/>
</dbReference>
<dbReference type="SUPFAM" id="SSF55154">
    <property type="entry name" value="CYTH-like phosphatases"/>
    <property type="match status" value="1"/>
</dbReference>
<feature type="domain" description="CYTH" evidence="1">
    <location>
        <begin position="3"/>
        <end position="173"/>
    </location>
</feature>
<evidence type="ECO:0000313" key="3">
    <source>
        <dbReference type="Proteomes" id="UP000019249"/>
    </source>
</evidence>
<evidence type="ECO:0000313" key="2">
    <source>
        <dbReference type="EMBL" id="EUJ31527.1"/>
    </source>
</evidence>
<name>A0ABN0REZ0_9LIST</name>
<dbReference type="InterPro" id="IPR009195">
    <property type="entry name" value="Uncharacterised_YjbK"/>
</dbReference>
<dbReference type="InterPro" id="IPR033469">
    <property type="entry name" value="CYTH-like_dom_sf"/>
</dbReference>
<dbReference type="Gene3D" id="2.40.320.10">
    <property type="entry name" value="Hypothetical Protein Pfu-838710-001"/>
    <property type="match status" value="1"/>
</dbReference>
<dbReference type="SMART" id="SM01118">
    <property type="entry name" value="CYTH"/>
    <property type="match status" value="1"/>
</dbReference>
<sequence length="173" mass="20327">MKELEIEFRNLLTKEEYNQLVEQFHLKEEDFFEQTNYYFDTPDFLLRDHNSALRIRKRADYFELTLKTPEGDGLLETTQLLGADQAEAIFQGANIPTGQVREMLQTIGINHTDLKLFGSLSTIRAEKDYQDGLLVFDKNLYGNIVDYDLEYEVKKFRSGTSHFLEIIKKTSYY</sequence>
<reference evidence="2 3" key="1">
    <citation type="journal article" date="2014" name="Int. J. Syst. Evol. Microbiol.">
        <title>Listeria floridensis sp. nov., Listeria aquatica sp. nov., Listeria cornellensis sp. nov., Listeria riparia sp. nov. and Listeria grandensis sp. nov., from agricultural and natural environments.</title>
        <authorList>
            <person name="den Bakker H.C."/>
            <person name="Warchocki S."/>
            <person name="Wright E.M."/>
            <person name="Allred A.F."/>
            <person name="Ahlstrom C."/>
            <person name="Manuel C.S."/>
            <person name="Stasiewicz M.J."/>
            <person name="Burrell A."/>
            <person name="Roof S."/>
            <person name="Strawn L."/>
            <person name="Fortes E.D."/>
            <person name="Nightingale K.K."/>
            <person name="Kephart D."/>
            <person name="Wiedmann M."/>
        </authorList>
    </citation>
    <scope>NUCLEOTIDE SEQUENCE [LARGE SCALE GENOMIC DNA]</scope>
    <source>
        <strain evidence="2 3">FSL S10-1187</strain>
    </source>
</reference>
<keyword evidence="3" id="KW-1185">Reference proteome</keyword>
<proteinExistence type="predicted"/>
<dbReference type="CDD" id="cd07762">
    <property type="entry name" value="CYTH-like_Pase_1"/>
    <property type="match status" value="1"/>
</dbReference>
<dbReference type="Proteomes" id="UP000019249">
    <property type="component" value="Unassembled WGS sequence"/>
</dbReference>
<organism evidence="2 3">
    <name type="scientific">Listeria floridensis FSL S10-1187</name>
    <dbReference type="NCBI Taxonomy" id="1265817"/>
    <lineage>
        <taxon>Bacteria</taxon>
        <taxon>Bacillati</taxon>
        <taxon>Bacillota</taxon>
        <taxon>Bacilli</taxon>
        <taxon>Bacillales</taxon>
        <taxon>Listeriaceae</taxon>
        <taxon>Listeria</taxon>
    </lineage>
</organism>
<dbReference type="EMBL" id="AODF01000017">
    <property type="protein sequence ID" value="EUJ31527.1"/>
    <property type="molecule type" value="Genomic_DNA"/>
</dbReference>
<protein>
    <submittedName>
        <fullName evidence="2">Adenylate cyclase</fullName>
    </submittedName>
</protein>
<dbReference type="Pfam" id="PF01928">
    <property type="entry name" value="CYTH"/>
    <property type="match status" value="1"/>
</dbReference>
<comment type="caution">
    <text evidence="2">The sequence shown here is derived from an EMBL/GenBank/DDBJ whole genome shotgun (WGS) entry which is preliminary data.</text>
</comment>